<dbReference type="Gene3D" id="3.30.930.10">
    <property type="entry name" value="Bira Bifunctional Protein, Domain 2"/>
    <property type="match status" value="1"/>
</dbReference>
<dbReference type="InterPro" id="IPR005146">
    <property type="entry name" value="B3/B4_tRNA-bd"/>
</dbReference>
<dbReference type="Gene3D" id="3.30.70.380">
    <property type="entry name" value="Ferrodoxin-fold anticodon-binding domain"/>
    <property type="match status" value="1"/>
</dbReference>
<dbReference type="SUPFAM" id="SSF50249">
    <property type="entry name" value="Nucleic acid-binding proteins"/>
    <property type="match status" value="1"/>
</dbReference>
<dbReference type="NCBIfam" id="TIGR00472">
    <property type="entry name" value="pheT_bact"/>
    <property type="match status" value="1"/>
</dbReference>
<dbReference type="InterPro" id="IPR045864">
    <property type="entry name" value="aa-tRNA-synth_II/BPL/LPL"/>
</dbReference>
<comment type="cofactor">
    <cofactor evidence="15">
        <name>Mg(2+)</name>
        <dbReference type="ChEBI" id="CHEBI:18420"/>
    </cofactor>
    <text evidence="15">Binds 2 magnesium ions per tetramer.</text>
</comment>
<keyword evidence="9 15" id="KW-0067">ATP-binding</keyword>
<evidence type="ECO:0000256" key="16">
    <source>
        <dbReference type="PROSITE-ProRule" id="PRU00209"/>
    </source>
</evidence>
<dbReference type="Gene3D" id="2.40.50.140">
    <property type="entry name" value="Nucleic acid-binding proteins"/>
    <property type="match status" value="1"/>
</dbReference>
<feature type="binding site" evidence="15">
    <location>
        <position position="458"/>
    </location>
    <ligand>
        <name>Mg(2+)</name>
        <dbReference type="ChEBI" id="CHEBI:18420"/>
        <note>shared with alpha subunit</note>
    </ligand>
</feature>
<feature type="domain" description="TRNA-binding" evidence="17">
    <location>
        <begin position="42"/>
        <end position="154"/>
    </location>
</feature>
<evidence type="ECO:0000259" key="19">
    <source>
        <dbReference type="PROSITE" id="PS51483"/>
    </source>
</evidence>
<dbReference type="InterPro" id="IPR036690">
    <property type="entry name" value="Fdx_antiC-bd_sf"/>
</dbReference>
<evidence type="ECO:0000256" key="4">
    <source>
        <dbReference type="ARBA" id="ARBA00022490"/>
    </source>
</evidence>
<dbReference type="Pfam" id="PF17759">
    <property type="entry name" value="tRNA_synthFbeta"/>
    <property type="match status" value="1"/>
</dbReference>
<evidence type="ECO:0000256" key="1">
    <source>
        <dbReference type="ARBA" id="ARBA00004496"/>
    </source>
</evidence>
<dbReference type="PANTHER" id="PTHR10947">
    <property type="entry name" value="PHENYLALANYL-TRNA SYNTHETASE BETA CHAIN AND LEUCINE-RICH REPEAT-CONTAINING PROTEIN 47"/>
    <property type="match status" value="1"/>
</dbReference>
<keyword evidence="13 15" id="KW-0030">Aminoacyl-tRNA synthetase</keyword>
<dbReference type="InterPro" id="IPR045060">
    <property type="entry name" value="Phe-tRNA-ligase_IIc_bsu"/>
</dbReference>
<evidence type="ECO:0000313" key="20">
    <source>
        <dbReference type="EMBL" id="MDT0260047.1"/>
    </source>
</evidence>
<dbReference type="InterPro" id="IPR005147">
    <property type="entry name" value="tRNA_synthase_B5-dom"/>
</dbReference>
<dbReference type="Pfam" id="PF01588">
    <property type="entry name" value="tRNA_bind"/>
    <property type="match status" value="1"/>
</dbReference>
<keyword evidence="21" id="KW-1185">Reference proteome</keyword>
<dbReference type="InterPro" id="IPR041616">
    <property type="entry name" value="PheRS_beta_core"/>
</dbReference>
<dbReference type="EC" id="6.1.1.20" evidence="15"/>
<dbReference type="HAMAP" id="MF_00283">
    <property type="entry name" value="Phe_tRNA_synth_beta1"/>
    <property type="match status" value="1"/>
</dbReference>
<organism evidence="20 21">
    <name type="scientific">Jatrophihabitans lederbergiae</name>
    <dbReference type="NCBI Taxonomy" id="3075547"/>
    <lineage>
        <taxon>Bacteria</taxon>
        <taxon>Bacillati</taxon>
        <taxon>Actinomycetota</taxon>
        <taxon>Actinomycetes</taxon>
        <taxon>Jatrophihabitantales</taxon>
        <taxon>Jatrophihabitantaceae</taxon>
        <taxon>Jatrophihabitans</taxon>
    </lineage>
</organism>
<dbReference type="InterPro" id="IPR002547">
    <property type="entry name" value="tRNA-bd_dom"/>
</dbReference>
<keyword evidence="4 15" id="KW-0963">Cytoplasm</keyword>
<dbReference type="Gene3D" id="3.50.40.10">
    <property type="entry name" value="Phenylalanyl-trna Synthetase, Chain B, domain 3"/>
    <property type="match status" value="1"/>
</dbReference>
<evidence type="ECO:0000256" key="2">
    <source>
        <dbReference type="ARBA" id="ARBA00008653"/>
    </source>
</evidence>
<feature type="domain" description="FDX-ACB" evidence="18">
    <location>
        <begin position="728"/>
        <end position="822"/>
    </location>
</feature>
<dbReference type="Proteomes" id="UP001183176">
    <property type="component" value="Unassembled WGS sequence"/>
</dbReference>
<keyword evidence="6 15" id="KW-0436">Ligase</keyword>
<evidence type="ECO:0000256" key="14">
    <source>
        <dbReference type="ARBA" id="ARBA00049255"/>
    </source>
</evidence>
<dbReference type="RefSeq" id="WP_311421202.1">
    <property type="nucleotide sequence ID" value="NZ_JAVREH010000001.1"/>
</dbReference>
<dbReference type="InterPro" id="IPR009061">
    <property type="entry name" value="DNA-bd_dom_put_sf"/>
</dbReference>
<dbReference type="SMART" id="SM00874">
    <property type="entry name" value="B5"/>
    <property type="match status" value="1"/>
</dbReference>
<keyword evidence="7 15" id="KW-0479">Metal-binding</keyword>
<dbReference type="InterPro" id="IPR033714">
    <property type="entry name" value="tRNA_bind_bactPheRS"/>
</dbReference>
<keyword evidence="11 16" id="KW-0694">RNA-binding</keyword>
<evidence type="ECO:0000256" key="11">
    <source>
        <dbReference type="ARBA" id="ARBA00022884"/>
    </source>
</evidence>
<evidence type="ECO:0000256" key="3">
    <source>
        <dbReference type="ARBA" id="ARBA00011209"/>
    </source>
</evidence>
<dbReference type="CDD" id="cd02796">
    <property type="entry name" value="tRNA_bind_bactPheRS"/>
    <property type="match status" value="1"/>
</dbReference>
<dbReference type="Pfam" id="PF03147">
    <property type="entry name" value="FDX-ACB"/>
    <property type="match status" value="1"/>
</dbReference>
<accession>A0ABU2J4Z0</accession>
<dbReference type="SUPFAM" id="SSF46955">
    <property type="entry name" value="Putative DNA-binding domain"/>
    <property type="match status" value="1"/>
</dbReference>
<evidence type="ECO:0000256" key="5">
    <source>
        <dbReference type="ARBA" id="ARBA00022555"/>
    </source>
</evidence>
<dbReference type="CDD" id="cd00769">
    <property type="entry name" value="PheRS_beta_core"/>
    <property type="match status" value="1"/>
</dbReference>
<dbReference type="PROSITE" id="PS50886">
    <property type="entry name" value="TRBD"/>
    <property type="match status" value="1"/>
</dbReference>
<dbReference type="Pfam" id="PF03484">
    <property type="entry name" value="B5"/>
    <property type="match status" value="1"/>
</dbReference>
<dbReference type="InterPro" id="IPR012340">
    <property type="entry name" value="NA-bd_OB-fold"/>
</dbReference>
<dbReference type="PROSITE" id="PS51483">
    <property type="entry name" value="B5"/>
    <property type="match status" value="1"/>
</dbReference>
<dbReference type="SUPFAM" id="SSF56037">
    <property type="entry name" value="PheT/TilS domain"/>
    <property type="match status" value="1"/>
</dbReference>
<comment type="similarity">
    <text evidence="2 15">Belongs to the phenylalanyl-tRNA synthetase beta subunit family. Type 1 subfamily.</text>
</comment>
<comment type="subunit">
    <text evidence="3 15">Tetramer of two alpha and two beta subunits.</text>
</comment>
<dbReference type="InterPro" id="IPR005121">
    <property type="entry name" value="Fdx_antiC-bd"/>
</dbReference>
<evidence type="ECO:0000256" key="7">
    <source>
        <dbReference type="ARBA" id="ARBA00022723"/>
    </source>
</evidence>
<dbReference type="GO" id="GO:0004826">
    <property type="term" value="F:phenylalanine-tRNA ligase activity"/>
    <property type="evidence" value="ECO:0007669"/>
    <property type="project" value="UniProtKB-EC"/>
</dbReference>
<evidence type="ECO:0000256" key="10">
    <source>
        <dbReference type="ARBA" id="ARBA00022842"/>
    </source>
</evidence>
<dbReference type="Gene3D" id="3.30.56.10">
    <property type="match status" value="2"/>
</dbReference>
<evidence type="ECO:0000313" key="21">
    <source>
        <dbReference type="Proteomes" id="UP001183176"/>
    </source>
</evidence>
<dbReference type="Pfam" id="PF03483">
    <property type="entry name" value="B3_4"/>
    <property type="match status" value="1"/>
</dbReference>
<dbReference type="PANTHER" id="PTHR10947:SF0">
    <property type="entry name" value="PHENYLALANINE--TRNA LIGASE BETA SUBUNIT"/>
    <property type="match status" value="1"/>
</dbReference>
<evidence type="ECO:0000256" key="8">
    <source>
        <dbReference type="ARBA" id="ARBA00022741"/>
    </source>
</evidence>
<evidence type="ECO:0000259" key="17">
    <source>
        <dbReference type="PROSITE" id="PS50886"/>
    </source>
</evidence>
<keyword evidence="8 15" id="KW-0547">Nucleotide-binding</keyword>
<comment type="catalytic activity">
    <reaction evidence="14 15">
        <text>tRNA(Phe) + L-phenylalanine + ATP = L-phenylalanyl-tRNA(Phe) + AMP + diphosphate + H(+)</text>
        <dbReference type="Rhea" id="RHEA:19413"/>
        <dbReference type="Rhea" id="RHEA-COMP:9668"/>
        <dbReference type="Rhea" id="RHEA-COMP:9699"/>
        <dbReference type="ChEBI" id="CHEBI:15378"/>
        <dbReference type="ChEBI" id="CHEBI:30616"/>
        <dbReference type="ChEBI" id="CHEBI:33019"/>
        <dbReference type="ChEBI" id="CHEBI:58095"/>
        <dbReference type="ChEBI" id="CHEBI:78442"/>
        <dbReference type="ChEBI" id="CHEBI:78531"/>
        <dbReference type="ChEBI" id="CHEBI:456215"/>
        <dbReference type="EC" id="6.1.1.20"/>
    </reaction>
</comment>
<evidence type="ECO:0000256" key="13">
    <source>
        <dbReference type="ARBA" id="ARBA00023146"/>
    </source>
</evidence>
<dbReference type="PROSITE" id="PS51447">
    <property type="entry name" value="FDX_ACB"/>
    <property type="match status" value="1"/>
</dbReference>
<keyword evidence="12 15" id="KW-0648">Protein biosynthesis</keyword>
<comment type="caution">
    <text evidence="20">The sequence shown here is derived from an EMBL/GenBank/DDBJ whole genome shotgun (WGS) entry which is preliminary data.</text>
</comment>
<comment type="subcellular location">
    <subcellularLocation>
        <location evidence="1 15">Cytoplasm</location>
    </subcellularLocation>
</comment>
<dbReference type="SUPFAM" id="SSF54991">
    <property type="entry name" value="Anticodon-binding domain of PheRS"/>
    <property type="match status" value="1"/>
</dbReference>
<dbReference type="InterPro" id="IPR020825">
    <property type="entry name" value="Phe-tRNA_synthase-like_B3/B4"/>
</dbReference>
<evidence type="ECO:0000256" key="12">
    <source>
        <dbReference type="ARBA" id="ARBA00022917"/>
    </source>
</evidence>
<protein>
    <recommendedName>
        <fullName evidence="15">Phenylalanine--tRNA ligase beta subunit</fullName>
        <ecNumber evidence="15">6.1.1.20</ecNumber>
    </recommendedName>
    <alternativeName>
        <fullName evidence="15">Phenylalanyl-tRNA synthetase beta subunit</fullName>
        <shortName evidence="15">PheRS</shortName>
    </alternativeName>
</protein>
<proteinExistence type="inferred from homology"/>
<keyword evidence="10 15" id="KW-0460">Magnesium</keyword>
<evidence type="ECO:0000259" key="18">
    <source>
        <dbReference type="PROSITE" id="PS51447"/>
    </source>
</evidence>
<sequence>MRAPVSWIAEHVDLPAGLTARELGDALVRVGLEVERVDSAADGISGPLVVGRVLSFTDEPQKNGKVIRWCSVDVGEDEPRGIVCGAHNFAVDDLIIAVLPGAVLPGPFPISARKTYGHLSDGMICSSRELGIGEDHDGILVLEPGTAKPGDDALDVLGLRDAVLDIAVTPDRGYCLSVRGLAREAGAALAVPFHDLAVTLPADSTGGYPVTVADPAACDQFSVRAVTGLDPSCPTPDFITHRLRAAGMRSISLTVDVTNYVMLETGQPLHAYDRASLRGPLGVRRAQPGEKLTTLDGTARLLDADDLVITDDRGPIGLAGVMGGAETEISALTEQILLEAAHFDPAVISRAVRRHRLPSEAAKRFERGVDPAMAAVALQRCVDLLTEYGGATAQAAGTVVGSGPEPVLIALPATRSAELAGLPIPAEAVHARLEQVGCAVHDSGSGLFSVTPPSWRPDLTDPADLVEEVVRLEGYDKIPSELPHPPAGRGWTAEQRLRRAVSRALAAAGYTEVINYPFVSPAIHDIFGLPKDDPRRRAVRLANPISDAEPEMRTSLLPGLLGNLSRNVGRGSRDLAIFEMGLVYLPAPSAERAPRPGVEHRPSEHELAAIASTVPVQPRHVATVLAGDLARAGWWGGAEQAGWADAIESARVVARAARAELEVRKAEIAPWHPGRCAELLLAGMVIGTAGELHPRVVAALGLPPRTCAMELDLDAVAPPAPAQAPTLSSFPPVLLDLALVVPAEVPAADVLAAVREGSGELLESVRLFDVYADADRLGEGLKSLAFALRFRAPDRTLTVDEATAARDRAVATARSRVGAQLRA</sequence>
<reference evidence="21" key="1">
    <citation type="submission" date="2023-07" db="EMBL/GenBank/DDBJ databases">
        <title>30 novel species of actinomycetes from the DSMZ collection.</title>
        <authorList>
            <person name="Nouioui I."/>
        </authorList>
    </citation>
    <scope>NUCLEOTIDE SEQUENCE [LARGE SCALE GENOMIC DNA]</scope>
    <source>
        <strain evidence="21">DSM 44399</strain>
    </source>
</reference>
<dbReference type="EMBL" id="JAVREH010000001">
    <property type="protein sequence ID" value="MDT0260047.1"/>
    <property type="molecule type" value="Genomic_DNA"/>
</dbReference>
<name>A0ABU2J4Z0_9ACTN</name>
<dbReference type="SMART" id="SM00896">
    <property type="entry name" value="FDX-ACB"/>
    <property type="match status" value="1"/>
</dbReference>
<feature type="binding site" evidence="15">
    <location>
        <position position="468"/>
    </location>
    <ligand>
        <name>Mg(2+)</name>
        <dbReference type="ChEBI" id="CHEBI:18420"/>
        <note>shared with alpha subunit</note>
    </ligand>
</feature>
<feature type="binding site" evidence="15">
    <location>
        <position position="464"/>
    </location>
    <ligand>
        <name>Mg(2+)</name>
        <dbReference type="ChEBI" id="CHEBI:18420"/>
        <note>shared with alpha subunit</note>
    </ligand>
</feature>
<gene>
    <name evidence="15 20" type="primary">pheT</name>
    <name evidence="20" type="ORF">RM423_01415</name>
</gene>
<keyword evidence="5 16" id="KW-0820">tRNA-binding</keyword>
<dbReference type="SMART" id="SM00873">
    <property type="entry name" value="B3_4"/>
    <property type="match status" value="1"/>
</dbReference>
<dbReference type="SUPFAM" id="SSF55681">
    <property type="entry name" value="Class II aaRS and biotin synthetases"/>
    <property type="match status" value="1"/>
</dbReference>
<feature type="binding site" evidence="15">
    <location>
        <position position="467"/>
    </location>
    <ligand>
        <name>Mg(2+)</name>
        <dbReference type="ChEBI" id="CHEBI:18420"/>
        <note>shared with alpha subunit</note>
    </ligand>
</feature>
<feature type="domain" description="B5" evidence="19">
    <location>
        <begin position="404"/>
        <end position="480"/>
    </location>
</feature>
<dbReference type="InterPro" id="IPR004532">
    <property type="entry name" value="Phe-tRNA-ligase_IIc_bsu_bact"/>
</dbReference>
<evidence type="ECO:0000256" key="9">
    <source>
        <dbReference type="ARBA" id="ARBA00022840"/>
    </source>
</evidence>
<evidence type="ECO:0000256" key="15">
    <source>
        <dbReference type="HAMAP-Rule" id="MF_00283"/>
    </source>
</evidence>
<evidence type="ECO:0000256" key="6">
    <source>
        <dbReference type="ARBA" id="ARBA00022598"/>
    </source>
</evidence>